<reference evidence="1 2" key="1">
    <citation type="submission" date="2016-02" db="EMBL/GenBank/DDBJ databases">
        <title>Genome analysis of coral dinoflagellate symbionts highlights evolutionary adaptations to a symbiotic lifestyle.</title>
        <authorList>
            <person name="Aranda M."/>
            <person name="Li Y."/>
            <person name="Liew Y.J."/>
            <person name="Baumgarten S."/>
            <person name="Simakov O."/>
            <person name="Wilson M."/>
            <person name="Piel J."/>
            <person name="Ashoor H."/>
            <person name="Bougouffa S."/>
            <person name="Bajic V.B."/>
            <person name="Ryu T."/>
            <person name="Ravasi T."/>
            <person name="Bayer T."/>
            <person name="Micklem G."/>
            <person name="Kim H."/>
            <person name="Bhak J."/>
            <person name="Lajeunesse T.C."/>
            <person name="Voolstra C.R."/>
        </authorList>
    </citation>
    <scope>NUCLEOTIDE SEQUENCE [LARGE SCALE GENOMIC DNA]</scope>
    <source>
        <strain evidence="1 2">CCMP2467</strain>
    </source>
</reference>
<name>A0A1Q9EVU0_SYMMI</name>
<dbReference type="EMBL" id="LSRX01000057">
    <property type="protein sequence ID" value="OLQ11540.1"/>
    <property type="molecule type" value="Genomic_DNA"/>
</dbReference>
<dbReference type="AlphaFoldDB" id="A0A1Q9EVU0"/>
<dbReference type="Proteomes" id="UP000186817">
    <property type="component" value="Unassembled WGS sequence"/>
</dbReference>
<protein>
    <submittedName>
        <fullName evidence="1">Uncharacterized protein</fullName>
    </submittedName>
</protein>
<proteinExistence type="predicted"/>
<sequence length="75" mass="8010">MADAAMAKKGRRSFKVAQAQRRAGVKLDTAKKCTELSLGADVVAVRSAKKLTGQAPIVISTTRSTMDQHSDGKKH</sequence>
<comment type="caution">
    <text evidence="1">The sequence shown here is derived from an EMBL/GenBank/DDBJ whole genome shotgun (WGS) entry which is preliminary data.</text>
</comment>
<accession>A0A1Q9EVU0</accession>
<organism evidence="1 2">
    <name type="scientific">Symbiodinium microadriaticum</name>
    <name type="common">Dinoflagellate</name>
    <name type="synonym">Zooxanthella microadriatica</name>
    <dbReference type="NCBI Taxonomy" id="2951"/>
    <lineage>
        <taxon>Eukaryota</taxon>
        <taxon>Sar</taxon>
        <taxon>Alveolata</taxon>
        <taxon>Dinophyceae</taxon>
        <taxon>Suessiales</taxon>
        <taxon>Symbiodiniaceae</taxon>
        <taxon>Symbiodinium</taxon>
    </lineage>
</organism>
<evidence type="ECO:0000313" key="1">
    <source>
        <dbReference type="EMBL" id="OLQ11540.1"/>
    </source>
</evidence>
<evidence type="ECO:0000313" key="2">
    <source>
        <dbReference type="Proteomes" id="UP000186817"/>
    </source>
</evidence>
<keyword evidence="2" id="KW-1185">Reference proteome</keyword>
<gene>
    <name evidence="1" type="ORF">AK812_SmicGene4592</name>
</gene>